<reference evidence="1 2" key="1">
    <citation type="submission" date="2019-03" db="EMBL/GenBank/DDBJ databases">
        <title>Above-ground endophytic microbial communities from plants in different locations in the United States.</title>
        <authorList>
            <person name="Frank C."/>
        </authorList>
    </citation>
    <scope>NUCLEOTIDE SEQUENCE [LARGE SCALE GENOMIC DNA]</scope>
    <source>
        <strain evidence="1 2">LP_13_YM</strain>
    </source>
</reference>
<evidence type="ECO:0000313" key="1">
    <source>
        <dbReference type="EMBL" id="TCV97517.1"/>
    </source>
</evidence>
<comment type="caution">
    <text evidence="1">The sequence shown here is derived from an EMBL/GenBank/DDBJ whole genome shotgun (WGS) entry which is preliminary data.</text>
</comment>
<name>A0A4R3YWL9_9GAMM</name>
<dbReference type="RefSeq" id="WP_165973478.1">
    <property type="nucleotide sequence ID" value="NZ_SMCS01000001.1"/>
</dbReference>
<dbReference type="AlphaFoldDB" id="A0A4R3YWL9"/>
<gene>
    <name evidence="1" type="ORF">EC912_101532</name>
</gene>
<evidence type="ECO:0000313" key="2">
    <source>
        <dbReference type="Proteomes" id="UP000295645"/>
    </source>
</evidence>
<keyword evidence="2" id="KW-1185">Reference proteome</keyword>
<dbReference type="Proteomes" id="UP000295645">
    <property type="component" value="Unassembled WGS sequence"/>
</dbReference>
<protein>
    <submittedName>
        <fullName evidence="1">PilX-like prepilin protein</fullName>
    </submittedName>
</protein>
<proteinExistence type="predicted"/>
<organism evidence="1 2">
    <name type="scientific">Luteibacter rhizovicinus</name>
    <dbReference type="NCBI Taxonomy" id="242606"/>
    <lineage>
        <taxon>Bacteria</taxon>
        <taxon>Pseudomonadati</taxon>
        <taxon>Pseudomonadota</taxon>
        <taxon>Gammaproteobacteria</taxon>
        <taxon>Lysobacterales</taxon>
        <taxon>Rhodanobacteraceae</taxon>
        <taxon>Luteibacter</taxon>
    </lineage>
</organism>
<accession>A0A4R3YWL9</accession>
<sequence length="59" mass="6088">MRGVASSGVVLPMVLLVLVLLSGVAASMFRSATMQLALAAAQREAQIAAWSIPHRTAAP</sequence>
<dbReference type="EMBL" id="SMCS01000001">
    <property type="protein sequence ID" value="TCV97517.1"/>
    <property type="molecule type" value="Genomic_DNA"/>
</dbReference>